<feature type="compositionally biased region" description="Polar residues" evidence="1">
    <location>
        <begin position="15"/>
        <end position="25"/>
    </location>
</feature>
<feature type="region of interest" description="Disordered" evidence="1">
    <location>
        <begin position="1"/>
        <end position="26"/>
    </location>
</feature>
<feature type="region of interest" description="Disordered" evidence="1">
    <location>
        <begin position="66"/>
        <end position="85"/>
    </location>
</feature>
<organism evidence="2 3">
    <name type="scientific">Ceratitis capitata</name>
    <name type="common">Mediterranean fruit fly</name>
    <name type="synonym">Tephritis capitata</name>
    <dbReference type="NCBI Taxonomy" id="7213"/>
    <lineage>
        <taxon>Eukaryota</taxon>
        <taxon>Metazoa</taxon>
        <taxon>Ecdysozoa</taxon>
        <taxon>Arthropoda</taxon>
        <taxon>Hexapoda</taxon>
        <taxon>Insecta</taxon>
        <taxon>Pterygota</taxon>
        <taxon>Neoptera</taxon>
        <taxon>Endopterygota</taxon>
        <taxon>Diptera</taxon>
        <taxon>Brachycera</taxon>
        <taxon>Muscomorpha</taxon>
        <taxon>Tephritoidea</taxon>
        <taxon>Tephritidae</taxon>
        <taxon>Ceratitis</taxon>
        <taxon>Ceratitis</taxon>
    </lineage>
</organism>
<evidence type="ECO:0000313" key="2">
    <source>
        <dbReference type="EMBL" id="CAD6991960.1"/>
    </source>
</evidence>
<accession>A0A811U0T4</accession>
<dbReference type="EMBL" id="CAJHJT010000001">
    <property type="protein sequence ID" value="CAD6991960.1"/>
    <property type="molecule type" value="Genomic_DNA"/>
</dbReference>
<proteinExistence type="predicted"/>
<comment type="caution">
    <text evidence="2">The sequence shown here is derived from an EMBL/GenBank/DDBJ whole genome shotgun (WGS) entry which is preliminary data.</text>
</comment>
<reference evidence="2" key="1">
    <citation type="submission" date="2020-11" db="EMBL/GenBank/DDBJ databases">
        <authorList>
            <person name="Whitehead M."/>
        </authorList>
    </citation>
    <scope>NUCLEOTIDE SEQUENCE</scope>
    <source>
        <strain evidence="2">EGII</strain>
    </source>
</reference>
<protein>
    <submittedName>
        <fullName evidence="2">(Mediterranean fruit fly) hypothetical protein</fullName>
    </submittedName>
</protein>
<keyword evidence="3" id="KW-1185">Reference proteome</keyword>
<feature type="compositionally biased region" description="Polar residues" evidence="1">
    <location>
        <begin position="75"/>
        <end position="85"/>
    </location>
</feature>
<evidence type="ECO:0000313" key="3">
    <source>
        <dbReference type="Proteomes" id="UP000606786"/>
    </source>
</evidence>
<gene>
    <name evidence="2" type="ORF">CCAP1982_LOCUS848</name>
</gene>
<sequence length="85" mass="9590">MIILSGTRGCPFNNAKKQPSNSNLNRPFVIPFKQNKNSYEKRQLLASSNIPKNGQQRVAYTPRHVDSADKMAVQREQTGVKTQNC</sequence>
<name>A0A811U0T4_CERCA</name>
<evidence type="ECO:0000256" key="1">
    <source>
        <dbReference type="SAM" id="MobiDB-lite"/>
    </source>
</evidence>
<dbReference type="AlphaFoldDB" id="A0A811U0T4"/>
<dbReference type="Proteomes" id="UP000606786">
    <property type="component" value="Unassembled WGS sequence"/>
</dbReference>